<organism evidence="3">
    <name type="scientific">Perkinsus marinus (strain ATCC 50983 / TXsc)</name>
    <dbReference type="NCBI Taxonomy" id="423536"/>
    <lineage>
        <taxon>Eukaryota</taxon>
        <taxon>Sar</taxon>
        <taxon>Alveolata</taxon>
        <taxon>Perkinsozoa</taxon>
        <taxon>Perkinsea</taxon>
        <taxon>Perkinsida</taxon>
        <taxon>Perkinsidae</taxon>
        <taxon>Perkinsus</taxon>
    </lineage>
</organism>
<dbReference type="Pfam" id="PF00106">
    <property type="entry name" value="adh_short"/>
    <property type="match status" value="1"/>
</dbReference>
<dbReference type="InParanoid" id="C5LS61"/>
<evidence type="ECO:0000256" key="1">
    <source>
        <dbReference type="ARBA" id="ARBA00023002"/>
    </source>
</evidence>
<dbReference type="PANTHER" id="PTHR43157:SF31">
    <property type="entry name" value="PHOSPHATIDYLINOSITOL-GLYCAN BIOSYNTHESIS CLASS F PROTEIN"/>
    <property type="match status" value="1"/>
</dbReference>
<proteinExistence type="predicted"/>
<dbReference type="Gene3D" id="3.40.50.720">
    <property type="entry name" value="NAD(P)-binding Rossmann-like Domain"/>
    <property type="match status" value="1"/>
</dbReference>
<dbReference type="GO" id="GO:0016491">
    <property type="term" value="F:oxidoreductase activity"/>
    <property type="evidence" value="ECO:0007669"/>
    <property type="project" value="UniProtKB-KW"/>
</dbReference>
<dbReference type="GeneID" id="9050195"/>
<dbReference type="AlphaFoldDB" id="C5LS61"/>
<dbReference type="RefSeq" id="XP_002767705.1">
    <property type="nucleotide sequence ID" value="XM_002767659.1"/>
</dbReference>
<dbReference type="InterPro" id="IPR002347">
    <property type="entry name" value="SDR_fam"/>
</dbReference>
<evidence type="ECO:0000313" key="3">
    <source>
        <dbReference type="Proteomes" id="UP000007800"/>
    </source>
</evidence>
<dbReference type="PANTHER" id="PTHR43157">
    <property type="entry name" value="PHOSPHATIDYLINOSITOL-GLYCAN BIOSYNTHESIS CLASS F PROTEIN-RELATED"/>
    <property type="match status" value="1"/>
</dbReference>
<dbReference type="OrthoDB" id="542013at2759"/>
<keyword evidence="1" id="KW-0560">Oxidoreductase</keyword>
<dbReference type="SUPFAM" id="SSF51735">
    <property type="entry name" value="NAD(P)-binding Rossmann-fold domains"/>
    <property type="match status" value="1"/>
</dbReference>
<dbReference type="OMA" id="NTTWCAT"/>
<dbReference type="Proteomes" id="UP000007800">
    <property type="component" value="Unassembled WGS sequence"/>
</dbReference>
<name>C5LS61_PERM5</name>
<keyword evidence="3" id="KW-1185">Reference proteome</keyword>
<protein>
    <submittedName>
        <fullName evidence="2">Short-chain dehydrogenase, putative</fullName>
    </submittedName>
</protein>
<dbReference type="PRINTS" id="PR00081">
    <property type="entry name" value="GDHRDH"/>
</dbReference>
<evidence type="ECO:0000313" key="2">
    <source>
        <dbReference type="EMBL" id="EER00423.1"/>
    </source>
</evidence>
<dbReference type="EMBL" id="GG685043">
    <property type="protein sequence ID" value="EER00423.1"/>
    <property type="molecule type" value="Genomic_DNA"/>
</dbReference>
<dbReference type="InterPro" id="IPR036291">
    <property type="entry name" value="NAD(P)-bd_dom_sf"/>
</dbReference>
<sequence length="314" mass="34203">MSDSSPAPEPAKLAIVTGATAGIGLELAKKLLDSGWKVVVAARDTTKATRVFGDSVDIMNLDLTSFESVHAFASACNEKFHRIDRLILNGGVIHRSGAKTGDGLDEILQVNYFSNVLLMMLMLPTLRKTENPAVIVTNSSAHRWDGETSTLAKIANAGDQSNISCYSAYGASKLAMLAFGSYFSKRTGIKVPQCHPGVVNTNLKNNQPWYAKVYFSLFGISPNDGALPLYVVCVDPNAEGYFAPPSVLSKWFQRVRHGDQQLSASYFQAESSTISCSRGFWDKVWQSTCNCMADHVKKDLWEEALKNAGNFIGS</sequence>
<gene>
    <name evidence="2" type="ORF">Pmar_PMAR027767</name>
</gene>
<reference evidence="2 3" key="1">
    <citation type="submission" date="2008-07" db="EMBL/GenBank/DDBJ databases">
        <authorList>
            <person name="El-Sayed N."/>
            <person name="Caler E."/>
            <person name="Inman J."/>
            <person name="Amedeo P."/>
            <person name="Hass B."/>
            <person name="Wortman J."/>
        </authorList>
    </citation>
    <scope>NUCLEOTIDE SEQUENCE [LARGE SCALE GENOMIC DNA]</scope>
    <source>
        <strain evidence="3">ATCC 50983 / TXsc</strain>
    </source>
</reference>
<accession>C5LS61</accession>